<dbReference type="AlphaFoldDB" id="K5VFK5"/>
<dbReference type="Proteomes" id="UP000008370">
    <property type="component" value="Unassembled WGS sequence"/>
</dbReference>
<dbReference type="PANTHER" id="PTHR43948">
    <property type="entry name" value="DNAJ HOMOLOG SUBFAMILY B"/>
    <property type="match status" value="1"/>
</dbReference>
<dbReference type="PROSITE" id="PS50076">
    <property type="entry name" value="DNAJ_2"/>
    <property type="match status" value="1"/>
</dbReference>
<dbReference type="GO" id="GO:0005634">
    <property type="term" value="C:nucleus"/>
    <property type="evidence" value="ECO:0007669"/>
    <property type="project" value="TreeGrafter"/>
</dbReference>
<protein>
    <recommendedName>
        <fullName evidence="2">J domain-containing protein</fullName>
    </recommendedName>
</protein>
<dbReference type="OrthoDB" id="442087at2759"/>
<name>K5VFK5_PHACS</name>
<dbReference type="InParanoid" id="K5VFK5"/>
<organism evidence="3 4">
    <name type="scientific">Phanerochaete carnosa (strain HHB-10118-sp)</name>
    <name type="common">White-rot fungus</name>
    <name type="synonym">Peniophora carnosa</name>
    <dbReference type="NCBI Taxonomy" id="650164"/>
    <lineage>
        <taxon>Eukaryota</taxon>
        <taxon>Fungi</taxon>
        <taxon>Dikarya</taxon>
        <taxon>Basidiomycota</taxon>
        <taxon>Agaricomycotina</taxon>
        <taxon>Agaricomycetes</taxon>
        <taxon>Polyporales</taxon>
        <taxon>Phanerochaetaceae</taxon>
        <taxon>Phanerochaete</taxon>
    </lineage>
</organism>
<dbReference type="GO" id="GO:0044183">
    <property type="term" value="F:protein folding chaperone"/>
    <property type="evidence" value="ECO:0007669"/>
    <property type="project" value="TreeGrafter"/>
</dbReference>
<dbReference type="PANTHER" id="PTHR43948:SF10">
    <property type="entry name" value="MRJ, ISOFORM E"/>
    <property type="match status" value="1"/>
</dbReference>
<dbReference type="InterPro" id="IPR036869">
    <property type="entry name" value="J_dom_sf"/>
</dbReference>
<feature type="domain" description="J" evidence="2">
    <location>
        <begin position="4"/>
        <end position="75"/>
    </location>
</feature>
<dbReference type="EMBL" id="JH930479">
    <property type="protein sequence ID" value="EKM49938.1"/>
    <property type="molecule type" value="Genomic_DNA"/>
</dbReference>
<reference evidence="3 4" key="1">
    <citation type="journal article" date="2012" name="BMC Genomics">
        <title>Comparative genomics of the white-rot fungi, Phanerochaete carnosa and P. chrysosporium, to elucidate the genetic basis of the distinct wood types they colonize.</title>
        <authorList>
            <person name="Suzuki H."/>
            <person name="MacDonald J."/>
            <person name="Syed K."/>
            <person name="Salamov A."/>
            <person name="Hori C."/>
            <person name="Aerts A."/>
            <person name="Henrissat B."/>
            <person name="Wiebenga A."/>
            <person name="vanKuyk P.A."/>
            <person name="Barry K."/>
            <person name="Lindquist E."/>
            <person name="LaButti K."/>
            <person name="Lapidus A."/>
            <person name="Lucas S."/>
            <person name="Coutinho P."/>
            <person name="Gong Y."/>
            <person name="Samejima M."/>
            <person name="Mahadevan R."/>
            <person name="Abou-Zaid M."/>
            <person name="de Vries R.P."/>
            <person name="Igarashi K."/>
            <person name="Yadav J.S."/>
            <person name="Grigoriev I.V."/>
            <person name="Master E.R."/>
        </authorList>
    </citation>
    <scope>NUCLEOTIDE SEQUENCE [LARGE SCALE GENOMIC DNA]</scope>
    <source>
        <strain evidence="3 4">HHB-10118-sp</strain>
    </source>
</reference>
<dbReference type="SMART" id="SM00271">
    <property type="entry name" value="DnaJ"/>
    <property type="match status" value="1"/>
</dbReference>
<feature type="compositionally biased region" description="Low complexity" evidence="1">
    <location>
        <begin position="404"/>
        <end position="414"/>
    </location>
</feature>
<dbReference type="PROSITE" id="PS00636">
    <property type="entry name" value="DNAJ_1"/>
    <property type="match status" value="1"/>
</dbReference>
<evidence type="ECO:0000256" key="1">
    <source>
        <dbReference type="SAM" id="MobiDB-lite"/>
    </source>
</evidence>
<keyword evidence="4" id="KW-1185">Reference proteome</keyword>
<feature type="compositionally biased region" description="Basic residues" evidence="1">
    <location>
        <begin position="440"/>
        <end position="449"/>
    </location>
</feature>
<dbReference type="Pfam" id="PF00226">
    <property type="entry name" value="DnaJ"/>
    <property type="match status" value="1"/>
</dbReference>
<dbReference type="Gene3D" id="1.10.287.110">
    <property type="entry name" value="DnaJ domain"/>
    <property type="match status" value="1"/>
</dbReference>
<feature type="compositionally biased region" description="Basic and acidic residues" evidence="1">
    <location>
        <begin position="223"/>
        <end position="242"/>
    </location>
</feature>
<feature type="compositionally biased region" description="Pro residues" evidence="1">
    <location>
        <begin position="261"/>
        <end position="276"/>
    </location>
</feature>
<dbReference type="SUPFAM" id="SSF46565">
    <property type="entry name" value="Chaperone J-domain"/>
    <property type="match status" value="1"/>
</dbReference>
<sequence length="449" mass="50135">MASNLYEILSVNKTATPEEIRKAYKKKALATHPDRLPQGVSEEEKQKANEQFRLVNNAYEVLTNAEHRKRYDQHGVWPPPTVADDRPTAGPSHTREPFSGFARDPFSGHGHPMHGFAFSDPFELFNTLFGDVHRAFANDPFLNDFSMPRSPFEPMFSPPPLCPHHDGFFGGPLLMFGGPGFCPGHPLTEVVGGGMGNVGSNGQWVSQSKMTRMMNGRTETITKRRDALGNEHVTHSSPEGERYTINGIEQPPQSDRHLPPSQQPPSVSPPSPPPPAVNYSTYPNTSTHSYTSSQHIPVNYANHQPQAPSYSMPTREPSRQYTHAPPVSRHSSYSSHHHASRVRDGGDDSMRRSSSGRHHSERERAEPAYADPINYYDRDAPRRSTSSQHSHHDKYGTNAGGYPSGYASSAGNGYTNAYIEPARSSHSHHSSRHRDSRDEHHKHRRSHGW</sequence>
<dbReference type="GO" id="GO:0005737">
    <property type="term" value="C:cytoplasm"/>
    <property type="evidence" value="ECO:0007669"/>
    <property type="project" value="TreeGrafter"/>
</dbReference>
<dbReference type="InterPro" id="IPR018253">
    <property type="entry name" value="DnaJ_domain_CS"/>
</dbReference>
<dbReference type="GO" id="GO:0051087">
    <property type="term" value="F:protein-folding chaperone binding"/>
    <property type="evidence" value="ECO:0007669"/>
    <property type="project" value="TreeGrafter"/>
</dbReference>
<accession>K5VFK5</accession>
<feature type="compositionally biased region" description="Polar residues" evidence="1">
    <location>
        <begin position="278"/>
        <end position="312"/>
    </location>
</feature>
<evidence type="ECO:0000313" key="3">
    <source>
        <dbReference type="EMBL" id="EKM49938.1"/>
    </source>
</evidence>
<dbReference type="KEGG" id="pco:PHACADRAFT_130363"/>
<evidence type="ECO:0000259" key="2">
    <source>
        <dbReference type="PROSITE" id="PS50076"/>
    </source>
</evidence>
<dbReference type="InterPro" id="IPR001623">
    <property type="entry name" value="DnaJ_domain"/>
</dbReference>
<feature type="region of interest" description="Disordered" evidence="1">
    <location>
        <begin position="72"/>
        <end position="105"/>
    </location>
</feature>
<feature type="region of interest" description="Disordered" evidence="1">
    <location>
        <begin position="223"/>
        <end position="449"/>
    </location>
</feature>
<evidence type="ECO:0000313" key="4">
    <source>
        <dbReference type="Proteomes" id="UP000008370"/>
    </source>
</evidence>
<feature type="compositionally biased region" description="Basic and acidic residues" evidence="1">
    <location>
        <begin position="341"/>
        <end position="351"/>
    </location>
</feature>
<dbReference type="CDD" id="cd06257">
    <property type="entry name" value="DnaJ"/>
    <property type="match status" value="1"/>
</dbReference>
<dbReference type="GeneID" id="18908166"/>
<dbReference type="STRING" id="650164.K5VFK5"/>
<dbReference type="GO" id="GO:0051082">
    <property type="term" value="F:unfolded protein binding"/>
    <property type="evidence" value="ECO:0007669"/>
    <property type="project" value="TreeGrafter"/>
</dbReference>
<dbReference type="HOGENOM" id="CLU_040678_1_0_1"/>
<dbReference type="RefSeq" id="XP_007401136.1">
    <property type="nucleotide sequence ID" value="XM_007401074.1"/>
</dbReference>
<proteinExistence type="predicted"/>
<dbReference type="PRINTS" id="PR00625">
    <property type="entry name" value="JDOMAIN"/>
</dbReference>
<gene>
    <name evidence="3" type="ORF">PHACADRAFT_130363</name>
</gene>